<gene>
    <name evidence="1" type="ORF">LMG1861_02793</name>
</gene>
<reference evidence="1 2" key="1">
    <citation type="submission" date="2020-04" db="EMBL/GenBank/DDBJ databases">
        <authorList>
            <person name="De Canck E."/>
        </authorList>
    </citation>
    <scope>NUCLEOTIDE SEQUENCE [LARGE SCALE GENOMIC DNA]</scope>
    <source>
        <strain evidence="1 2">LMG 1861</strain>
    </source>
</reference>
<accession>A0A6S7D3M7</accession>
<dbReference type="EMBL" id="CADILD010000002">
    <property type="protein sequence ID" value="CAB3871589.1"/>
    <property type="molecule type" value="Genomic_DNA"/>
</dbReference>
<evidence type="ECO:0000313" key="1">
    <source>
        <dbReference type="EMBL" id="CAB3871589.1"/>
    </source>
</evidence>
<dbReference type="InterPro" id="IPR011330">
    <property type="entry name" value="Glyco_hydro/deAcase_b/a-brl"/>
</dbReference>
<organism evidence="1 2">
    <name type="scientific">Achromobacter piechaudii</name>
    <dbReference type="NCBI Taxonomy" id="72556"/>
    <lineage>
        <taxon>Bacteria</taxon>
        <taxon>Pseudomonadati</taxon>
        <taxon>Pseudomonadota</taxon>
        <taxon>Betaproteobacteria</taxon>
        <taxon>Burkholderiales</taxon>
        <taxon>Alcaligenaceae</taxon>
        <taxon>Achromobacter</taxon>
    </lineage>
</organism>
<dbReference type="SUPFAM" id="SSF88713">
    <property type="entry name" value="Glycoside hydrolase/deacetylase"/>
    <property type="match status" value="1"/>
</dbReference>
<dbReference type="Proteomes" id="UP000494105">
    <property type="component" value="Unassembled WGS sequence"/>
</dbReference>
<evidence type="ECO:0000313" key="2">
    <source>
        <dbReference type="Proteomes" id="UP000494105"/>
    </source>
</evidence>
<name>A0A6S7D3M7_9BURK</name>
<sequence>MPKMIVSQICRNYKFSSDIFGDSIIMFQQRYAMLTVDTEALPKRAEADHVRRLIWGSHASGEAGIRQLSDLGNEFGVKHVFFVDLCGAYGRMEEMREVVRWLNHDASQDVQLHAHPEVLPQSFWKEHGLDSRPSLMNEYSNVERAEFVLRHFGGIISEVTGEPVRAFRAGSFRWNSTLIQAMRRAGFELSCNNSMRAFSAGRCTYGEPTSYPFMWSNGVIEIPITESNAHSQSLGGAHWASLTFPESPYFGAASARPSWFARLRSRKPSFSVFLLHSWSLLQWDEAGYATYRNDQRLEAYRKLLGSLSKDYDVITTRDFLDLRARGKIPIDHEVDIDKAVIRK</sequence>
<dbReference type="AlphaFoldDB" id="A0A6S7D3M7"/>
<evidence type="ECO:0008006" key="3">
    <source>
        <dbReference type="Google" id="ProtNLM"/>
    </source>
</evidence>
<dbReference type="GO" id="GO:0005975">
    <property type="term" value="P:carbohydrate metabolic process"/>
    <property type="evidence" value="ECO:0007669"/>
    <property type="project" value="InterPro"/>
</dbReference>
<protein>
    <recommendedName>
        <fullName evidence="3">NodB homology domain-containing protein</fullName>
    </recommendedName>
</protein>
<dbReference type="Gene3D" id="3.20.20.370">
    <property type="entry name" value="Glycoside hydrolase/deacetylase"/>
    <property type="match status" value="1"/>
</dbReference>
<proteinExistence type="predicted"/>